<feature type="transmembrane region" description="Helical" evidence="1">
    <location>
        <begin position="42"/>
        <end position="62"/>
    </location>
</feature>
<evidence type="ECO:0000256" key="1">
    <source>
        <dbReference type="SAM" id="Phobius"/>
    </source>
</evidence>
<evidence type="ECO:0000313" key="3">
    <source>
        <dbReference type="Proteomes" id="UP000095672"/>
    </source>
</evidence>
<dbReference type="Proteomes" id="UP000095672">
    <property type="component" value="Chromosome"/>
</dbReference>
<dbReference type="PATRIC" id="fig|1769779.3.peg.767"/>
<feature type="transmembrane region" description="Helical" evidence="1">
    <location>
        <begin position="12"/>
        <end position="30"/>
    </location>
</feature>
<organism evidence="2 3">
    <name type="scientific">Microbulbifer aggregans</name>
    <dbReference type="NCBI Taxonomy" id="1769779"/>
    <lineage>
        <taxon>Bacteria</taxon>
        <taxon>Pseudomonadati</taxon>
        <taxon>Pseudomonadota</taxon>
        <taxon>Gammaproteobacteria</taxon>
        <taxon>Cellvibrionales</taxon>
        <taxon>Microbulbiferaceae</taxon>
        <taxon>Microbulbifer</taxon>
    </lineage>
</organism>
<dbReference type="AlphaFoldDB" id="A0A1C9W4Z4"/>
<keyword evidence="1" id="KW-1133">Transmembrane helix</keyword>
<accession>A0A1C9W4Z4</accession>
<gene>
    <name evidence="2" type="ORF">AUP74_00751</name>
</gene>
<dbReference type="OrthoDB" id="9953568at2"/>
<dbReference type="KEGG" id="micc:AUP74_00751"/>
<name>A0A1C9W4Z4_9GAMM</name>
<proteinExistence type="predicted"/>
<protein>
    <submittedName>
        <fullName evidence="2">Uncharacterized protein</fullName>
    </submittedName>
</protein>
<sequence length="85" mass="9033">MEPAAAANGIPPVAAVLTVFALVFAAIGWLRLIVAGFREGTLFGLAALFLPPVALIGLAPRWRQHREIYYLALGALVFISIAGIF</sequence>
<feature type="transmembrane region" description="Helical" evidence="1">
    <location>
        <begin position="68"/>
        <end position="84"/>
    </location>
</feature>
<reference evidence="3" key="1">
    <citation type="submission" date="2016-01" db="EMBL/GenBank/DDBJ databases">
        <title>Complete genome sequence of Microbulbifer sp. CCB-MM1, a halophile isolated from Matang Mangrove Forest, Perak.</title>
        <authorList>
            <person name="Moh T.H."/>
            <person name="Dinesh B."/>
            <person name="Lau N.-S."/>
            <person name="Go F."/>
            <person name="Alexander Chong S.-C."/>
        </authorList>
    </citation>
    <scope>NUCLEOTIDE SEQUENCE [LARGE SCALE GENOMIC DNA]</scope>
    <source>
        <strain evidence="3">CCB-MM1</strain>
    </source>
</reference>
<dbReference type="EMBL" id="CP014143">
    <property type="protein sequence ID" value="AOS96219.1"/>
    <property type="molecule type" value="Genomic_DNA"/>
</dbReference>
<evidence type="ECO:0000313" key="2">
    <source>
        <dbReference type="EMBL" id="AOS96219.1"/>
    </source>
</evidence>
<keyword evidence="3" id="KW-1185">Reference proteome</keyword>
<dbReference type="RefSeq" id="WP_069946379.1">
    <property type="nucleotide sequence ID" value="NZ_CP014143.1"/>
</dbReference>
<keyword evidence="1" id="KW-0812">Transmembrane</keyword>
<dbReference type="STRING" id="1769779.AUP74_00751"/>
<keyword evidence="1" id="KW-0472">Membrane</keyword>